<feature type="coiled-coil region" evidence="5">
    <location>
        <begin position="317"/>
        <end position="344"/>
    </location>
</feature>
<evidence type="ECO:0000256" key="6">
    <source>
        <dbReference type="SAM" id="MobiDB-lite"/>
    </source>
</evidence>
<feature type="compositionally biased region" description="Polar residues" evidence="6">
    <location>
        <begin position="572"/>
        <end position="590"/>
    </location>
</feature>
<evidence type="ECO:0000256" key="1">
    <source>
        <dbReference type="ARBA" id="ARBA00004370"/>
    </source>
</evidence>
<keyword evidence="3 7" id="KW-1133">Transmembrane helix</keyword>
<accession>A0A251JJ90</accession>
<feature type="transmembrane region" description="Helical" evidence="7">
    <location>
        <begin position="6"/>
        <end position="28"/>
    </location>
</feature>
<reference evidence="9 10" key="1">
    <citation type="submission" date="2016-02" db="EMBL/GenBank/DDBJ databases">
        <title>WGS assembly of Manihot esculenta.</title>
        <authorList>
            <person name="Bredeson J.V."/>
            <person name="Prochnik S.E."/>
            <person name="Lyons J.B."/>
            <person name="Schmutz J."/>
            <person name="Grimwood J."/>
            <person name="Vrebalov J."/>
            <person name="Bart R.S."/>
            <person name="Amuge T."/>
            <person name="Ferguson M.E."/>
            <person name="Green R."/>
            <person name="Putnam N."/>
            <person name="Stites J."/>
            <person name="Rounsley S."/>
            <person name="Rokhsar D.S."/>
        </authorList>
    </citation>
    <scope>NUCLEOTIDE SEQUENCE [LARGE SCALE GENOMIC DNA]</scope>
    <source>
        <strain evidence="10">cv. AM560-2</strain>
        <tissue evidence="9">Leaf</tissue>
    </source>
</reference>
<keyword evidence="10" id="KW-1185">Reference proteome</keyword>
<dbReference type="OrthoDB" id="1933744at2759"/>
<feature type="region of interest" description="Disordered" evidence="6">
    <location>
        <begin position="238"/>
        <end position="264"/>
    </location>
</feature>
<comment type="subcellular location">
    <subcellularLocation>
        <location evidence="1">Membrane</location>
    </subcellularLocation>
</comment>
<dbReference type="PANTHER" id="PTHR31422">
    <property type="entry name" value="BNAANNG28530D PROTEIN"/>
    <property type="match status" value="1"/>
</dbReference>
<feature type="region of interest" description="Disordered" evidence="6">
    <location>
        <begin position="393"/>
        <end position="414"/>
    </location>
</feature>
<dbReference type="InterPro" id="IPR007656">
    <property type="entry name" value="GTD-bd"/>
</dbReference>
<evidence type="ECO:0000256" key="3">
    <source>
        <dbReference type="ARBA" id="ARBA00022989"/>
    </source>
</evidence>
<keyword evidence="5" id="KW-0175">Coiled coil</keyword>
<feature type="region of interest" description="Disordered" evidence="6">
    <location>
        <begin position="568"/>
        <end position="590"/>
    </location>
</feature>
<dbReference type="Gramene" id="Manes.15G053700.2.v8.1">
    <property type="protein sequence ID" value="Manes.15G053700.2.v8.1.CDS"/>
    <property type="gene ID" value="Manes.15G053700.v8.1"/>
</dbReference>
<gene>
    <name evidence="9" type="ORF">MANES_15G053700</name>
</gene>
<sequence>MPCHETQSWTFSGLVGAFLDLFIVYLLLCASTLAYSASKFLGLFGLSLPCSCNGIFDDPNSDNFWQTALVDCPSETISSVQFSVKSKFPFDSSWDRNLYLTNSEDRFFGLDEEASTSSLQEKNEVFVGSAVMQARDDKEESFDIKGKGKGRLSHKIRHDLRRCATDAGRSSSVSSYNPFKWDAQTLHQSPASVSKIVNASNEGSMVPDSSDGNAMKRSFSSMNWQFDGRDSSMEFGLLGRESPDFESNEPANEKKPTEKVASPESDLKLNAKEELHFGPYEKNAIRVLEQALEAEHSARDALYLELEKERSAAATAAEEALAMILRLQEEKASIEMEARQYQRMIEAKSAYDFEEMNIVKEILLRGEREKHFLQKEVEAYRQMMFGSEHLHYDAQDTGTSRGKRASTMQYSDEDSLRMPQKIGECICEKENVYHILALGEELPIPMLNEVFPQEKEIQFQFDLSTAEGYEKTVVPVGEVQQQSDVISTSGTLASEIIQTCDETEHIIPYNSDDSKMHDQDPCNAMLNMDSHIHDVHTIDDKFNTCGEVRGTGSEEMSVKTTIDIPKSCDSPAISSSQTEQDTSKSCSGITSGLPSVDCSLRKPLASAFRRNSMSAVDYERLKIDTEVGRLWERLRVVQEGRGKLNLTMEYREKETIQLQLLEKIVSQLREIQQLRESARQVSLPPPSCQIMSKKRRWQSISLEVHKST</sequence>
<evidence type="ECO:0000256" key="4">
    <source>
        <dbReference type="ARBA" id="ARBA00023136"/>
    </source>
</evidence>
<dbReference type="EMBL" id="CM004401">
    <property type="protein sequence ID" value="OAY28258.1"/>
    <property type="molecule type" value="Genomic_DNA"/>
</dbReference>
<dbReference type="STRING" id="3983.A0A251JJ90"/>
<evidence type="ECO:0000313" key="9">
    <source>
        <dbReference type="EMBL" id="OAY28259.1"/>
    </source>
</evidence>
<evidence type="ECO:0000256" key="5">
    <source>
        <dbReference type="SAM" id="Coils"/>
    </source>
</evidence>
<dbReference type="Proteomes" id="UP000091857">
    <property type="component" value="Chromosome 15"/>
</dbReference>
<keyword evidence="2 7" id="KW-0812">Transmembrane</keyword>
<name>A0A251JJ90_MANES</name>
<evidence type="ECO:0000313" key="10">
    <source>
        <dbReference type="Proteomes" id="UP000091857"/>
    </source>
</evidence>
<evidence type="ECO:0000259" key="8">
    <source>
        <dbReference type="PROSITE" id="PS51775"/>
    </source>
</evidence>
<feature type="domain" description="GTD-binding" evidence="8">
    <location>
        <begin position="283"/>
        <end position="381"/>
    </location>
</feature>
<organism evidence="9 10">
    <name type="scientific">Manihot esculenta</name>
    <name type="common">Cassava</name>
    <name type="synonym">Jatropha manihot</name>
    <dbReference type="NCBI Taxonomy" id="3983"/>
    <lineage>
        <taxon>Eukaryota</taxon>
        <taxon>Viridiplantae</taxon>
        <taxon>Streptophyta</taxon>
        <taxon>Embryophyta</taxon>
        <taxon>Tracheophyta</taxon>
        <taxon>Spermatophyta</taxon>
        <taxon>Magnoliopsida</taxon>
        <taxon>eudicotyledons</taxon>
        <taxon>Gunneridae</taxon>
        <taxon>Pentapetalae</taxon>
        <taxon>rosids</taxon>
        <taxon>fabids</taxon>
        <taxon>Malpighiales</taxon>
        <taxon>Euphorbiaceae</taxon>
        <taxon>Crotonoideae</taxon>
        <taxon>Manihoteae</taxon>
        <taxon>Manihot</taxon>
    </lineage>
</organism>
<keyword evidence="4 7" id="KW-0472">Membrane</keyword>
<dbReference type="PANTHER" id="PTHR31422:SF3">
    <property type="entry name" value="GTD-BINDING DOMAIN-CONTAINING PROTEIN"/>
    <property type="match status" value="1"/>
</dbReference>
<evidence type="ECO:0000256" key="2">
    <source>
        <dbReference type="ARBA" id="ARBA00022692"/>
    </source>
</evidence>
<dbReference type="AlphaFoldDB" id="A0A251JJ90"/>
<feature type="compositionally biased region" description="Polar residues" evidence="6">
    <location>
        <begin position="396"/>
        <end position="410"/>
    </location>
</feature>
<evidence type="ECO:0000256" key="7">
    <source>
        <dbReference type="SAM" id="Phobius"/>
    </source>
</evidence>
<dbReference type="GO" id="GO:0016020">
    <property type="term" value="C:membrane"/>
    <property type="evidence" value="ECO:0007669"/>
    <property type="project" value="UniProtKB-SubCell"/>
</dbReference>
<dbReference type="GO" id="GO:0080115">
    <property type="term" value="F:myosin XI tail binding"/>
    <property type="evidence" value="ECO:0007669"/>
    <property type="project" value="UniProtKB-ARBA"/>
</dbReference>
<protein>
    <recommendedName>
        <fullName evidence="8">GTD-binding domain-containing protein</fullName>
    </recommendedName>
</protein>
<dbReference type="Pfam" id="PF04576">
    <property type="entry name" value="Zein-binding"/>
    <property type="match status" value="1"/>
</dbReference>
<dbReference type="PROSITE" id="PS51775">
    <property type="entry name" value="GTD_BINDING"/>
    <property type="match status" value="1"/>
</dbReference>
<proteinExistence type="predicted"/>
<dbReference type="EMBL" id="CM004401">
    <property type="protein sequence ID" value="OAY28259.1"/>
    <property type="molecule type" value="Genomic_DNA"/>
</dbReference>